<evidence type="ECO:0000256" key="1">
    <source>
        <dbReference type="ARBA" id="ARBA00006484"/>
    </source>
</evidence>
<dbReference type="EMBL" id="JBIRXV010000001">
    <property type="protein sequence ID" value="MFI2318984.1"/>
    <property type="molecule type" value="Genomic_DNA"/>
</dbReference>
<evidence type="ECO:0000313" key="4">
    <source>
        <dbReference type="EMBL" id="MFI2318984.1"/>
    </source>
</evidence>
<comment type="similarity">
    <text evidence="1">Belongs to the short-chain dehydrogenases/reductases (SDR) family.</text>
</comment>
<dbReference type="Proteomes" id="UP001611450">
    <property type="component" value="Unassembled WGS sequence"/>
</dbReference>
<keyword evidence="5" id="KW-1185">Reference proteome</keyword>
<dbReference type="RefSeq" id="WP_396946134.1">
    <property type="nucleotide sequence ID" value="NZ_JBIRXV010000001.1"/>
</dbReference>
<dbReference type="PANTHER" id="PTHR48107:SF7">
    <property type="entry name" value="RE15974P"/>
    <property type="match status" value="1"/>
</dbReference>
<dbReference type="InterPro" id="IPR057326">
    <property type="entry name" value="KR_dom"/>
</dbReference>
<dbReference type="PRINTS" id="PR00081">
    <property type="entry name" value="GDHRDH"/>
</dbReference>
<feature type="domain" description="Ketoreductase" evidence="3">
    <location>
        <begin position="19"/>
        <end position="200"/>
    </location>
</feature>
<sequence>MTTSMSPAASSSRPLSGRGALITGGSRGIGRAITARLAASGATVVFTYRTRSETAETLVAEIAELGGHASAVRLDLGDPDQVTAAFAAADAVFEQFDVGLDILVANAGVFASAPLADAGIEEWDRVMAVNARGTFLTLQQAAPRLRDGGRVVTVSTVGTYWPSPGEAIYAASKAAVEQLTRVASREFGHRGITANTISLGPTDTELLRCGAQPGAVEGAAAMTALGRIGRPTDVADLVALLVHPDNRWVTGQNIRADGGLT</sequence>
<dbReference type="Gene3D" id="3.40.50.720">
    <property type="entry name" value="NAD(P)-binding Rossmann-like Domain"/>
    <property type="match status" value="1"/>
</dbReference>
<accession>A0ABW7WAF2</accession>
<dbReference type="Pfam" id="PF13561">
    <property type="entry name" value="adh_short_C2"/>
    <property type="match status" value="1"/>
</dbReference>
<dbReference type="PANTHER" id="PTHR48107">
    <property type="entry name" value="NADPH-DEPENDENT ALDEHYDE REDUCTASE-LIKE PROTEIN, CHLOROPLASTIC-RELATED"/>
    <property type="match status" value="1"/>
</dbReference>
<dbReference type="PRINTS" id="PR00080">
    <property type="entry name" value="SDRFAMILY"/>
</dbReference>
<dbReference type="InterPro" id="IPR002347">
    <property type="entry name" value="SDR_fam"/>
</dbReference>
<keyword evidence="2" id="KW-0560">Oxidoreductase</keyword>
<organism evidence="4 5">
    <name type="scientific">Nocardia beijingensis</name>
    <dbReference type="NCBI Taxonomy" id="95162"/>
    <lineage>
        <taxon>Bacteria</taxon>
        <taxon>Bacillati</taxon>
        <taxon>Actinomycetota</taxon>
        <taxon>Actinomycetes</taxon>
        <taxon>Mycobacteriales</taxon>
        <taxon>Nocardiaceae</taxon>
        <taxon>Nocardia</taxon>
    </lineage>
</organism>
<dbReference type="SUPFAM" id="SSF51735">
    <property type="entry name" value="NAD(P)-binding Rossmann-fold domains"/>
    <property type="match status" value="1"/>
</dbReference>
<comment type="caution">
    <text evidence="4">The sequence shown here is derived from an EMBL/GenBank/DDBJ whole genome shotgun (WGS) entry which is preliminary data.</text>
</comment>
<dbReference type="InterPro" id="IPR036291">
    <property type="entry name" value="NAD(P)-bd_dom_sf"/>
</dbReference>
<protein>
    <submittedName>
        <fullName evidence="4">SDR family oxidoreductase</fullName>
    </submittedName>
</protein>
<reference evidence="4 5" key="1">
    <citation type="submission" date="2024-10" db="EMBL/GenBank/DDBJ databases">
        <title>The Natural Products Discovery Center: Release of the First 8490 Sequenced Strains for Exploring Actinobacteria Biosynthetic Diversity.</title>
        <authorList>
            <person name="Kalkreuter E."/>
            <person name="Kautsar S.A."/>
            <person name="Yang D."/>
            <person name="Bader C.D."/>
            <person name="Teijaro C.N."/>
            <person name="Fluegel L."/>
            <person name="Davis C.M."/>
            <person name="Simpson J.R."/>
            <person name="Lauterbach L."/>
            <person name="Steele A.D."/>
            <person name="Gui C."/>
            <person name="Meng S."/>
            <person name="Li G."/>
            <person name="Viehrig K."/>
            <person name="Ye F."/>
            <person name="Su P."/>
            <person name="Kiefer A.F."/>
            <person name="Nichols A."/>
            <person name="Cepeda A.J."/>
            <person name="Yan W."/>
            <person name="Fan B."/>
            <person name="Jiang Y."/>
            <person name="Adhikari A."/>
            <person name="Zheng C.-J."/>
            <person name="Schuster L."/>
            <person name="Cowan T.M."/>
            <person name="Smanski M.J."/>
            <person name="Chevrette M.G."/>
            <person name="De Carvalho L.P.S."/>
            <person name="Shen B."/>
        </authorList>
    </citation>
    <scope>NUCLEOTIDE SEQUENCE [LARGE SCALE GENOMIC DNA]</scope>
    <source>
        <strain evidence="4 5">NPDC019626</strain>
    </source>
</reference>
<dbReference type="SMART" id="SM00822">
    <property type="entry name" value="PKS_KR"/>
    <property type="match status" value="1"/>
</dbReference>
<proteinExistence type="inferred from homology"/>
<gene>
    <name evidence="4" type="ORF">ACH47G_00700</name>
</gene>
<evidence type="ECO:0000256" key="2">
    <source>
        <dbReference type="ARBA" id="ARBA00023002"/>
    </source>
</evidence>
<name>A0ABW7WAF2_9NOCA</name>
<evidence type="ECO:0000313" key="5">
    <source>
        <dbReference type="Proteomes" id="UP001611450"/>
    </source>
</evidence>
<evidence type="ECO:0000259" key="3">
    <source>
        <dbReference type="SMART" id="SM00822"/>
    </source>
</evidence>